<proteinExistence type="predicted"/>
<feature type="region of interest" description="Disordered" evidence="1">
    <location>
        <begin position="166"/>
        <end position="186"/>
    </location>
</feature>
<organism evidence="2 3">
    <name type="scientific">Leucocoprinus birnbaumii</name>
    <dbReference type="NCBI Taxonomy" id="56174"/>
    <lineage>
        <taxon>Eukaryota</taxon>
        <taxon>Fungi</taxon>
        <taxon>Dikarya</taxon>
        <taxon>Basidiomycota</taxon>
        <taxon>Agaricomycotina</taxon>
        <taxon>Agaricomycetes</taxon>
        <taxon>Agaricomycetidae</taxon>
        <taxon>Agaricales</taxon>
        <taxon>Agaricineae</taxon>
        <taxon>Agaricaceae</taxon>
        <taxon>Leucocoprinus</taxon>
    </lineage>
</organism>
<gene>
    <name evidence="2" type="ORF">NP233_g10775</name>
</gene>
<name>A0AAD5VHS4_9AGAR</name>
<dbReference type="AlphaFoldDB" id="A0AAD5VHS4"/>
<evidence type="ECO:0000256" key="1">
    <source>
        <dbReference type="SAM" id="MobiDB-lite"/>
    </source>
</evidence>
<dbReference type="EMBL" id="JANIEX010001153">
    <property type="protein sequence ID" value="KAJ3560535.1"/>
    <property type="molecule type" value="Genomic_DNA"/>
</dbReference>
<accession>A0AAD5VHS4</accession>
<keyword evidence="3" id="KW-1185">Reference proteome</keyword>
<evidence type="ECO:0000313" key="3">
    <source>
        <dbReference type="Proteomes" id="UP001213000"/>
    </source>
</evidence>
<dbReference type="Proteomes" id="UP001213000">
    <property type="component" value="Unassembled WGS sequence"/>
</dbReference>
<reference evidence="2" key="1">
    <citation type="submission" date="2022-07" db="EMBL/GenBank/DDBJ databases">
        <title>Genome Sequence of Leucocoprinus birnbaumii.</title>
        <authorList>
            <person name="Buettner E."/>
        </authorList>
    </citation>
    <scope>NUCLEOTIDE SEQUENCE</scope>
    <source>
        <strain evidence="2">VT141</strain>
    </source>
</reference>
<evidence type="ECO:0000313" key="2">
    <source>
        <dbReference type="EMBL" id="KAJ3560535.1"/>
    </source>
</evidence>
<protein>
    <submittedName>
        <fullName evidence="2">Uncharacterized protein</fullName>
    </submittedName>
</protein>
<comment type="caution">
    <text evidence="2">The sequence shown here is derived from an EMBL/GenBank/DDBJ whole genome shotgun (WGS) entry which is preliminary data.</text>
</comment>
<sequence>MSPKKHKNAIASINTDAMATNVAAETPVVAAGSGSQGDGRGCKQGGGGGGKRVCIVVTELDLDSEYIDTSHVLPMSSDLSHGHILIVLPVIAPMPAIDEDSGNNPFLGAMPDHGSQAPPSPSPPYHQFVLDAPTPRLPVRCNNLVVTPGQAPDDCTNKQIPQAPVLESQFSPVATPRQKKKSSEKERKAKDVWSFFPKVGDEPGRCRSCILYLWTNPIFVPFMAATMHWIQSIEKKTACSIQYELKLCPDLVGFYHVPQHHTGAHLSSVFIHIIKCLGITNIGWITLDNASNNDTLMDSLKQQLHGQGIPFTASKNSYMAVLSKVTDVSHAAVDSDDATA</sequence>